<organism evidence="2 3">
    <name type="scientific">Aerophobetes bacterium</name>
    <dbReference type="NCBI Taxonomy" id="2030807"/>
    <lineage>
        <taxon>Bacteria</taxon>
        <taxon>Candidatus Aerophobota</taxon>
    </lineage>
</organism>
<evidence type="ECO:0000313" key="2">
    <source>
        <dbReference type="EMBL" id="TET44023.1"/>
    </source>
</evidence>
<dbReference type="SUPFAM" id="SSF54862">
    <property type="entry name" value="4Fe-4S ferredoxins"/>
    <property type="match status" value="1"/>
</dbReference>
<dbReference type="EMBL" id="SOJK01000239">
    <property type="protein sequence ID" value="TET44023.1"/>
    <property type="molecule type" value="Genomic_DNA"/>
</dbReference>
<dbReference type="InterPro" id="IPR017896">
    <property type="entry name" value="4Fe4S_Fe-S-bd"/>
</dbReference>
<gene>
    <name evidence="2" type="ORF">E3J59_05705</name>
</gene>
<dbReference type="PANTHER" id="PTHR42827:SF1">
    <property type="entry name" value="IRON-SULFUR CLUSTER-BINDING PROTEIN"/>
    <property type="match status" value="1"/>
</dbReference>
<name>A0A523UN97_UNCAE</name>
<dbReference type="PANTHER" id="PTHR42827">
    <property type="entry name" value="IRON-SULFUR CLUSTER-BINDING PROTEIN-RELATED"/>
    <property type="match status" value="1"/>
</dbReference>
<proteinExistence type="predicted"/>
<feature type="domain" description="4Fe-4S ferredoxin-type" evidence="1">
    <location>
        <begin position="161"/>
        <end position="191"/>
    </location>
</feature>
<evidence type="ECO:0000313" key="3">
    <source>
        <dbReference type="Proteomes" id="UP000320679"/>
    </source>
</evidence>
<dbReference type="PROSITE" id="PS51379">
    <property type="entry name" value="4FE4S_FER_2"/>
    <property type="match status" value="1"/>
</dbReference>
<dbReference type="AlphaFoldDB" id="A0A523UN97"/>
<accession>A0A523UN97</accession>
<sequence>MKNLKDKVKEFVLSKDADLVGIASVSRFDGAPDGHKPEDILPDAKTVIVCAKRFPNSVVMAGPATSYQHMMTILYNQLDLIAYEMAIYIEQQGGLAIAVPSDEPYYDWDPDKLHGRGDLSHKHAAQAAGLGRLGKNSLLITPEFGNRVQLVSVVTNLDLQPDPLVEDELCPSECIICIKSCPVKAITDEEQVNQRVCRSYMFLKLPKGQIIESCRQCRKVCPIGI</sequence>
<reference evidence="2 3" key="1">
    <citation type="submission" date="2019-03" db="EMBL/GenBank/DDBJ databases">
        <title>Metabolic potential of uncultured bacteria and archaea associated with petroleum seepage in deep-sea sediments.</title>
        <authorList>
            <person name="Dong X."/>
            <person name="Hubert C."/>
        </authorList>
    </citation>
    <scope>NUCLEOTIDE SEQUENCE [LARGE SCALE GENOMIC DNA]</scope>
    <source>
        <strain evidence="2">E29_bin78</strain>
    </source>
</reference>
<dbReference type="Proteomes" id="UP000320679">
    <property type="component" value="Unassembled WGS sequence"/>
</dbReference>
<comment type="caution">
    <text evidence="2">The sequence shown here is derived from an EMBL/GenBank/DDBJ whole genome shotgun (WGS) entry which is preliminary data.</text>
</comment>
<evidence type="ECO:0000259" key="1">
    <source>
        <dbReference type="PROSITE" id="PS51379"/>
    </source>
</evidence>
<protein>
    <submittedName>
        <fullName evidence="2">Epoxyqueuosine reductase</fullName>
    </submittedName>
</protein>